<protein>
    <recommendedName>
        <fullName evidence="9">Endoglucanase</fullName>
        <ecNumber evidence="9">3.2.1.4</ecNumber>
    </recommendedName>
</protein>
<dbReference type="InterPro" id="IPR012341">
    <property type="entry name" value="6hp_glycosidase-like_sf"/>
</dbReference>
<keyword evidence="5 8" id="KW-0119">Carbohydrate metabolism</keyword>
<feature type="compositionally biased region" description="Low complexity" evidence="10">
    <location>
        <begin position="43"/>
        <end position="59"/>
    </location>
</feature>
<evidence type="ECO:0000313" key="13">
    <source>
        <dbReference type="EMBL" id="KAG0016678.1"/>
    </source>
</evidence>
<evidence type="ECO:0000256" key="7">
    <source>
        <dbReference type="ARBA" id="ARBA00023326"/>
    </source>
</evidence>
<dbReference type="InterPro" id="IPR001701">
    <property type="entry name" value="Glyco_hydro_9"/>
</dbReference>
<sequence>MKASSHSFLWVTSVLVITFLSEISAQASPSPSPSPTTITRAFQPTTRATTTTSTFPTSTGLPFSEPLPQYPTFPADPRDNRTSPSFPDSEYVKLLDYTLLFYEAQRAGRLPANQRVTWRNNSVLTDGQDVGLDLSAVGISTVDNNYWGPDTNIPLPRPSYQVNITNPGTDIMADAAAAFASCAVLYRDKLNDTAYSNTLQTHATSLFNLAETARPQQVYQNVVTDAACCYASSGFVDELAWGAAWMYRLTMNPVYAQKASNYVNQFNAGGIQTSPITWDDKTGLIYILMANTTIGTSNINSQWVRLATQFGDVTVAARDPCEITNGGMYYCTGNSGDDSSVVAANAALAMYLLADVLESTGGSASKIKKYRSFALQQNDYLLGNNPMKTPYVVGVHPNSPQNPHSAPASGGTDVGDIDNSPEIESHTIYGALVGGPDRNDRFEDVRDNWKQTEVALDYNAPFNGLMAYQVMTSKLSPPYVVIPSGRPELPPILNGMEIWQIILIIIGAIFVIIGIGAFVCYRRRNQIRAWAAARRQRKTRKAAANHPLKPMAGSNSRQNISS</sequence>
<dbReference type="AlphaFoldDB" id="A0A9P6T0S7"/>
<evidence type="ECO:0000256" key="3">
    <source>
        <dbReference type="ARBA" id="ARBA00022801"/>
    </source>
</evidence>
<evidence type="ECO:0000256" key="1">
    <source>
        <dbReference type="ARBA" id="ARBA00000966"/>
    </source>
</evidence>
<dbReference type="EMBL" id="JAAAID010000512">
    <property type="protein sequence ID" value="KAG0016678.1"/>
    <property type="molecule type" value="Genomic_DNA"/>
</dbReference>
<organism evidence="13 14">
    <name type="scientific">Entomortierella chlamydospora</name>
    <dbReference type="NCBI Taxonomy" id="101097"/>
    <lineage>
        <taxon>Eukaryota</taxon>
        <taxon>Fungi</taxon>
        <taxon>Fungi incertae sedis</taxon>
        <taxon>Mucoromycota</taxon>
        <taxon>Mortierellomycotina</taxon>
        <taxon>Mortierellomycetes</taxon>
        <taxon>Mortierellales</taxon>
        <taxon>Mortierellaceae</taxon>
        <taxon>Entomortierella</taxon>
    </lineage>
</organism>
<evidence type="ECO:0000256" key="10">
    <source>
        <dbReference type="SAM" id="MobiDB-lite"/>
    </source>
</evidence>
<dbReference type="Proteomes" id="UP000703661">
    <property type="component" value="Unassembled WGS sequence"/>
</dbReference>
<evidence type="ECO:0000256" key="2">
    <source>
        <dbReference type="ARBA" id="ARBA00007072"/>
    </source>
</evidence>
<dbReference type="PANTHER" id="PTHR22298">
    <property type="entry name" value="ENDO-1,4-BETA-GLUCANASE"/>
    <property type="match status" value="1"/>
</dbReference>
<keyword evidence="11" id="KW-0472">Membrane</keyword>
<comment type="caution">
    <text evidence="13">The sequence shown here is derived from an EMBL/GenBank/DDBJ whole genome shotgun (WGS) entry which is preliminary data.</text>
</comment>
<feature type="non-terminal residue" evidence="13">
    <location>
        <position position="562"/>
    </location>
</feature>
<evidence type="ECO:0000256" key="5">
    <source>
        <dbReference type="ARBA" id="ARBA00023277"/>
    </source>
</evidence>
<keyword evidence="14" id="KW-1185">Reference proteome</keyword>
<evidence type="ECO:0000256" key="4">
    <source>
        <dbReference type="ARBA" id="ARBA00023001"/>
    </source>
</evidence>
<feature type="transmembrane region" description="Helical" evidence="11">
    <location>
        <begin position="498"/>
        <end position="521"/>
    </location>
</feature>
<evidence type="ECO:0000256" key="8">
    <source>
        <dbReference type="PROSITE-ProRule" id="PRU10060"/>
    </source>
</evidence>
<feature type="signal peptide" evidence="9">
    <location>
        <begin position="1"/>
        <end position="25"/>
    </location>
</feature>
<feature type="region of interest" description="Disordered" evidence="10">
    <location>
        <begin position="43"/>
        <end position="85"/>
    </location>
</feature>
<dbReference type="Pfam" id="PF00759">
    <property type="entry name" value="Glyco_hydro_9"/>
    <property type="match status" value="2"/>
</dbReference>
<feature type="chain" id="PRO_5040539417" description="Endoglucanase" evidence="9">
    <location>
        <begin position="26"/>
        <end position="562"/>
    </location>
</feature>
<keyword evidence="3 8" id="KW-0378">Hydrolase</keyword>
<evidence type="ECO:0000256" key="9">
    <source>
        <dbReference type="RuleBase" id="RU361166"/>
    </source>
</evidence>
<keyword evidence="4 9" id="KW-0136">Cellulose degradation</keyword>
<evidence type="ECO:0000256" key="6">
    <source>
        <dbReference type="ARBA" id="ARBA00023295"/>
    </source>
</evidence>
<keyword evidence="7 8" id="KW-0624">Polysaccharide degradation</keyword>
<evidence type="ECO:0000313" key="14">
    <source>
        <dbReference type="Proteomes" id="UP000703661"/>
    </source>
</evidence>
<accession>A0A9P6T0S7</accession>
<proteinExistence type="inferred from homology"/>
<feature type="region of interest" description="Disordered" evidence="10">
    <location>
        <begin position="398"/>
        <end position="417"/>
    </location>
</feature>
<keyword evidence="11" id="KW-1133">Transmembrane helix</keyword>
<dbReference type="EC" id="3.2.1.4" evidence="9"/>
<dbReference type="PROSITE" id="PS00698">
    <property type="entry name" value="GH9_3"/>
    <property type="match status" value="1"/>
</dbReference>
<feature type="domain" description="Glycoside hydrolase family 9" evidence="12">
    <location>
        <begin position="91"/>
        <end position="135"/>
    </location>
</feature>
<feature type="active site" evidence="8">
    <location>
        <position position="444"/>
    </location>
</feature>
<reference evidence="13" key="1">
    <citation type="journal article" date="2020" name="Fungal Divers.">
        <title>Resolving the Mortierellaceae phylogeny through synthesis of multi-gene phylogenetics and phylogenomics.</title>
        <authorList>
            <person name="Vandepol N."/>
            <person name="Liber J."/>
            <person name="Desiro A."/>
            <person name="Na H."/>
            <person name="Kennedy M."/>
            <person name="Barry K."/>
            <person name="Grigoriev I.V."/>
            <person name="Miller A.N."/>
            <person name="O'Donnell K."/>
            <person name="Stajich J.E."/>
            <person name="Bonito G."/>
        </authorList>
    </citation>
    <scope>NUCLEOTIDE SEQUENCE</scope>
    <source>
        <strain evidence="13">NRRL 2769</strain>
    </source>
</reference>
<dbReference type="Gene3D" id="1.50.10.10">
    <property type="match status" value="2"/>
</dbReference>
<dbReference type="InterPro" id="IPR033126">
    <property type="entry name" value="Glyco_hydro_9_Asp/Glu_AS"/>
</dbReference>
<dbReference type="InterPro" id="IPR008928">
    <property type="entry name" value="6-hairpin_glycosidase_sf"/>
</dbReference>
<comment type="catalytic activity">
    <reaction evidence="1 9">
        <text>Endohydrolysis of (1-&gt;4)-beta-D-glucosidic linkages in cellulose, lichenin and cereal beta-D-glucans.</text>
        <dbReference type="EC" id="3.2.1.4"/>
    </reaction>
</comment>
<feature type="domain" description="Glycoside hydrolase family 9" evidence="12">
    <location>
        <begin position="136"/>
        <end position="465"/>
    </location>
</feature>
<keyword evidence="9" id="KW-0732">Signal</keyword>
<dbReference type="SUPFAM" id="SSF48208">
    <property type="entry name" value="Six-hairpin glycosidases"/>
    <property type="match status" value="1"/>
</dbReference>
<keyword evidence="6 8" id="KW-0326">Glycosidase</keyword>
<dbReference type="GO" id="GO:0008810">
    <property type="term" value="F:cellulase activity"/>
    <property type="evidence" value="ECO:0007669"/>
    <property type="project" value="UniProtKB-EC"/>
</dbReference>
<evidence type="ECO:0000256" key="11">
    <source>
        <dbReference type="SAM" id="Phobius"/>
    </source>
</evidence>
<feature type="region of interest" description="Disordered" evidence="10">
    <location>
        <begin position="540"/>
        <end position="562"/>
    </location>
</feature>
<keyword evidence="11" id="KW-0812">Transmembrane</keyword>
<comment type="similarity">
    <text evidence="2 8 9">Belongs to the glycosyl hydrolase 9 (cellulase E) family.</text>
</comment>
<gene>
    <name evidence="13" type="ORF">BGZ80_009037</name>
</gene>
<name>A0A9P6T0S7_9FUNG</name>
<dbReference type="GO" id="GO:0030245">
    <property type="term" value="P:cellulose catabolic process"/>
    <property type="evidence" value="ECO:0007669"/>
    <property type="project" value="UniProtKB-KW"/>
</dbReference>
<evidence type="ECO:0000259" key="12">
    <source>
        <dbReference type="Pfam" id="PF00759"/>
    </source>
</evidence>
<feature type="compositionally biased region" description="Polar residues" evidence="10">
    <location>
        <begin position="553"/>
        <end position="562"/>
    </location>
</feature>
<feature type="active site" evidence="8">
    <location>
        <position position="453"/>
    </location>
</feature>